<comment type="caution">
    <text evidence="1">The sequence shown here is derived from an EMBL/GenBank/DDBJ whole genome shotgun (WGS) entry which is preliminary data.</text>
</comment>
<proteinExistence type="predicted"/>
<name>A0A371FHS5_MUCPR</name>
<reference evidence="1" key="1">
    <citation type="submission" date="2018-05" db="EMBL/GenBank/DDBJ databases">
        <title>Draft genome of Mucuna pruriens seed.</title>
        <authorList>
            <person name="Nnadi N.E."/>
            <person name="Vos R."/>
            <person name="Hasami M.H."/>
            <person name="Devisetty U.K."/>
            <person name="Aguiy J.C."/>
        </authorList>
    </citation>
    <scope>NUCLEOTIDE SEQUENCE [LARGE SCALE GENOMIC DNA]</scope>
    <source>
        <strain evidence="1">JCA_2017</strain>
    </source>
</reference>
<sequence length="80" mass="9248">MPRPRYFLGRMHNWRLYLPRYHVGPRSISQCHLANKSVVQSLGILEDVLVQANELIFPADFYVLDMEDEASTKVSMLILG</sequence>
<dbReference type="OrthoDB" id="778454at2759"/>
<organism evidence="1 2">
    <name type="scientific">Mucuna pruriens</name>
    <name type="common">Velvet bean</name>
    <name type="synonym">Dolichos pruriens</name>
    <dbReference type="NCBI Taxonomy" id="157652"/>
    <lineage>
        <taxon>Eukaryota</taxon>
        <taxon>Viridiplantae</taxon>
        <taxon>Streptophyta</taxon>
        <taxon>Embryophyta</taxon>
        <taxon>Tracheophyta</taxon>
        <taxon>Spermatophyta</taxon>
        <taxon>Magnoliopsida</taxon>
        <taxon>eudicotyledons</taxon>
        <taxon>Gunneridae</taxon>
        <taxon>Pentapetalae</taxon>
        <taxon>rosids</taxon>
        <taxon>fabids</taxon>
        <taxon>Fabales</taxon>
        <taxon>Fabaceae</taxon>
        <taxon>Papilionoideae</taxon>
        <taxon>50 kb inversion clade</taxon>
        <taxon>NPAAA clade</taxon>
        <taxon>indigoferoid/millettioid clade</taxon>
        <taxon>Phaseoleae</taxon>
        <taxon>Mucuna</taxon>
    </lineage>
</organism>
<dbReference type="AlphaFoldDB" id="A0A371FHS5"/>
<feature type="non-terminal residue" evidence="1">
    <location>
        <position position="1"/>
    </location>
</feature>
<dbReference type="PANTHER" id="PTHR33067">
    <property type="entry name" value="RNA-DIRECTED DNA POLYMERASE-RELATED"/>
    <property type="match status" value="1"/>
</dbReference>
<dbReference type="Proteomes" id="UP000257109">
    <property type="component" value="Unassembled WGS sequence"/>
</dbReference>
<protein>
    <submittedName>
        <fullName evidence="1">Uncharacterized protein</fullName>
    </submittedName>
</protein>
<keyword evidence="2" id="KW-1185">Reference proteome</keyword>
<evidence type="ECO:0000313" key="2">
    <source>
        <dbReference type="Proteomes" id="UP000257109"/>
    </source>
</evidence>
<gene>
    <name evidence="1" type="ORF">CR513_41935</name>
</gene>
<accession>A0A371FHS5</accession>
<dbReference type="EMBL" id="QJKJ01009044">
    <property type="protein sequence ID" value="RDX77865.1"/>
    <property type="molecule type" value="Genomic_DNA"/>
</dbReference>
<dbReference type="PANTHER" id="PTHR33067:SF15">
    <property type="entry name" value="RNA-DIRECTED DNA POLYMERASE"/>
    <property type="match status" value="1"/>
</dbReference>
<evidence type="ECO:0000313" key="1">
    <source>
        <dbReference type="EMBL" id="RDX77865.1"/>
    </source>
</evidence>